<accession>A0A8H3LDC4</accession>
<proteinExistence type="predicted"/>
<protein>
    <submittedName>
        <fullName evidence="1">Uncharacterized protein</fullName>
    </submittedName>
</protein>
<dbReference type="Proteomes" id="UP000615446">
    <property type="component" value="Unassembled WGS sequence"/>
</dbReference>
<reference evidence="1" key="1">
    <citation type="submission" date="2019-10" db="EMBL/GenBank/DDBJ databases">
        <title>Conservation and host-specific expression of non-tandemly repeated heterogenous ribosome RNA gene in arbuscular mycorrhizal fungi.</title>
        <authorList>
            <person name="Maeda T."/>
            <person name="Kobayashi Y."/>
            <person name="Nakagawa T."/>
            <person name="Ezawa T."/>
            <person name="Yamaguchi K."/>
            <person name="Bino T."/>
            <person name="Nishimoto Y."/>
            <person name="Shigenobu S."/>
            <person name="Kawaguchi M."/>
        </authorList>
    </citation>
    <scope>NUCLEOTIDE SEQUENCE</scope>
    <source>
        <strain evidence="1">HR1</strain>
    </source>
</reference>
<name>A0A8H3LDC4_9GLOM</name>
<evidence type="ECO:0000313" key="1">
    <source>
        <dbReference type="EMBL" id="GES85044.1"/>
    </source>
</evidence>
<evidence type="ECO:0000313" key="2">
    <source>
        <dbReference type="Proteomes" id="UP000615446"/>
    </source>
</evidence>
<comment type="caution">
    <text evidence="1">The sequence shown here is derived from an EMBL/GenBank/DDBJ whole genome shotgun (WGS) entry which is preliminary data.</text>
</comment>
<dbReference type="EMBL" id="BLAL01000087">
    <property type="protein sequence ID" value="GES85044.1"/>
    <property type="molecule type" value="Genomic_DNA"/>
</dbReference>
<gene>
    <name evidence="1" type="ORF">RCL2_001213400</name>
</gene>
<organism evidence="1 2">
    <name type="scientific">Rhizophagus clarus</name>
    <dbReference type="NCBI Taxonomy" id="94130"/>
    <lineage>
        <taxon>Eukaryota</taxon>
        <taxon>Fungi</taxon>
        <taxon>Fungi incertae sedis</taxon>
        <taxon>Mucoromycota</taxon>
        <taxon>Glomeromycotina</taxon>
        <taxon>Glomeromycetes</taxon>
        <taxon>Glomerales</taxon>
        <taxon>Glomeraceae</taxon>
        <taxon>Rhizophagus</taxon>
    </lineage>
</organism>
<sequence>MALLYCFPSRIEDERIVKLLRAFCGTRQGDYDIGQLLPKTLLRASEVEITKEELAVFNISEEEWRHIVEEEQKEKAQKEEYENDNNKRVKNREVSLFRSKFVAKSSSDVRSVSEYDEDSVFNNLNNSLLSDFAKDLDYYPSLHFEFIFRFYISNPVGSI</sequence>
<dbReference type="AlphaFoldDB" id="A0A8H3LDC4"/>